<dbReference type="Gene3D" id="3.30.160.100">
    <property type="entry name" value="Ribosome hibernation promotion factor-like"/>
    <property type="match status" value="1"/>
</dbReference>
<evidence type="ECO:0000313" key="2">
    <source>
        <dbReference type="Proteomes" id="UP000279760"/>
    </source>
</evidence>
<dbReference type="Proteomes" id="UP000279760">
    <property type="component" value="Chromosome 2"/>
</dbReference>
<organism evidence="1 2">
    <name type="scientific">Vibrio mediterranei</name>
    <dbReference type="NCBI Taxonomy" id="689"/>
    <lineage>
        <taxon>Bacteria</taxon>
        <taxon>Pseudomonadati</taxon>
        <taxon>Pseudomonadota</taxon>
        <taxon>Gammaproteobacteria</taxon>
        <taxon>Vibrionales</taxon>
        <taxon>Vibrionaceae</taxon>
        <taxon>Vibrio</taxon>
    </lineage>
</organism>
<gene>
    <name evidence="1" type="ORF">ECB94_21390</name>
</gene>
<dbReference type="SUPFAM" id="SSF69754">
    <property type="entry name" value="Ribosome binding protein Y (YfiA homologue)"/>
    <property type="match status" value="1"/>
</dbReference>
<dbReference type="InterPro" id="IPR036567">
    <property type="entry name" value="RHF-like"/>
</dbReference>
<reference evidence="1 2" key="1">
    <citation type="submission" date="2018-11" db="EMBL/GenBank/DDBJ databases">
        <title>Complete Genome Sequence of Vbrio mediterranei 117-T6: a Potential Pathogen Bacteria Isolated from the Conchocelis of Pyropia.</title>
        <authorList>
            <person name="Liu Q."/>
        </authorList>
    </citation>
    <scope>NUCLEOTIDE SEQUENCE [LARGE SCALE GENOMIC DNA]</scope>
    <source>
        <strain evidence="1 2">117-T6</strain>
    </source>
</reference>
<sequence length="122" mass="14333">MKITSKNVQLPPKTTSLIADKYQHLVDRNLDLLFSRCEVVFHNGFADYEVSLKVHLETQSFYVLRTDLLLDNAIEDAFLSLYYKIEKYENKLAAKQFFRSKFQKILRFLSSGKARRSAKITY</sequence>
<protein>
    <submittedName>
        <fullName evidence="1">Uncharacterized protein</fullName>
    </submittedName>
</protein>
<dbReference type="RefSeq" id="WP_124941643.1">
    <property type="nucleotide sequence ID" value="NZ_CP033578.1"/>
</dbReference>
<evidence type="ECO:0000313" key="1">
    <source>
        <dbReference type="EMBL" id="AYV23835.1"/>
    </source>
</evidence>
<name>A0A3G4VHK1_9VIBR</name>
<dbReference type="EMBL" id="CP033578">
    <property type="protein sequence ID" value="AYV23835.1"/>
    <property type="molecule type" value="Genomic_DNA"/>
</dbReference>
<proteinExistence type="predicted"/>
<accession>A0A3G4VHK1</accession>
<dbReference type="AlphaFoldDB" id="A0A3G4VHK1"/>